<name>A0A074MEI4_9SPHN</name>
<dbReference type="GO" id="GO:0003677">
    <property type="term" value="F:DNA binding"/>
    <property type="evidence" value="ECO:0007669"/>
    <property type="project" value="InterPro"/>
</dbReference>
<dbReference type="EMBL" id="JMIX01000006">
    <property type="protein sequence ID" value="KEO93271.1"/>
    <property type="molecule type" value="Genomic_DNA"/>
</dbReference>
<organism evidence="2 3">
    <name type="scientific">Erythrobacter litoralis</name>
    <dbReference type="NCBI Taxonomy" id="39960"/>
    <lineage>
        <taxon>Bacteria</taxon>
        <taxon>Pseudomonadati</taxon>
        <taxon>Pseudomonadota</taxon>
        <taxon>Alphaproteobacteria</taxon>
        <taxon>Sphingomonadales</taxon>
        <taxon>Erythrobacteraceae</taxon>
        <taxon>Erythrobacter/Porphyrobacter group</taxon>
        <taxon>Erythrobacter</taxon>
    </lineage>
</organism>
<dbReference type="KEGG" id="elq:Ga0102493_11351"/>
<evidence type="ECO:0000313" key="2">
    <source>
        <dbReference type="EMBL" id="KEO93271.1"/>
    </source>
</evidence>
<dbReference type="InterPro" id="IPR010093">
    <property type="entry name" value="SinI_DNA-bd"/>
</dbReference>
<evidence type="ECO:0000313" key="3">
    <source>
        <dbReference type="Proteomes" id="UP000027866"/>
    </source>
</evidence>
<comment type="caution">
    <text evidence="2">The sequence shown here is derived from an EMBL/GenBank/DDBJ whole genome shotgun (WGS) entry which is preliminary data.</text>
</comment>
<dbReference type="Proteomes" id="UP000027866">
    <property type="component" value="Unassembled WGS sequence"/>
</dbReference>
<evidence type="ECO:0000259" key="1">
    <source>
        <dbReference type="Pfam" id="PF12728"/>
    </source>
</evidence>
<gene>
    <name evidence="2" type="ORF">EH32_11135</name>
</gene>
<dbReference type="OrthoDB" id="7226381at2"/>
<dbReference type="RefSeq" id="WP_034903225.1">
    <property type="nucleotide sequence ID" value="NZ_CP017057.1"/>
</dbReference>
<dbReference type="Pfam" id="PF12728">
    <property type="entry name" value="HTH_17"/>
    <property type="match status" value="1"/>
</dbReference>
<dbReference type="InterPro" id="IPR009061">
    <property type="entry name" value="DNA-bd_dom_put_sf"/>
</dbReference>
<proteinExistence type="predicted"/>
<accession>A0A074MEI4</accession>
<sequence>MQHDVPKPKLAYSIREACEATSLSRTTVYAHISSGRIKAIRVGGRTLIPSESLIKLINEEG</sequence>
<dbReference type="InterPro" id="IPR041657">
    <property type="entry name" value="HTH_17"/>
</dbReference>
<reference evidence="2 3" key="1">
    <citation type="submission" date="2014-04" db="EMBL/GenBank/DDBJ databases">
        <title>A comprehensive comparison of genomes of Erythrobacter spp. Strains.</title>
        <authorList>
            <person name="Zheng Q."/>
        </authorList>
    </citation>
    <scope>NUCLEOTIDE SEQUENCE [LARGE SCALE GENOMIC DNA]</scope>
    <source>
        <strain evidence="2 3">DSM 8509</strain>
    </source>
</reference>
<feature type="domain" description="Helix-turn-helix" evidence="1">
    <location>
        <begin position="12"/>
        <end position="59"/>
    </location>
</feature>
<protein>
    <recommendedName>
        <fullName evidence="1">Helix-turn-helix domain-containing protein</fullName>
    </recommendedName>
</protein>
<keyword evidence="3" id="KW-1185">Reference proteome</keyword>
<dbReference type="NCBIfam" id="TIGR01764">
    <property type="entry name" value="excise"/>
    <property type="match status" value="1"/>
</dbReference>
<dbReference type="AlphaFoldDB" id="A0A074MEI4"/>
<dbReference type="SUPFAM" id="SSF46955">
    <property type="entry name" value="Putative DNA-binding domain"/>
    <property type="match status" value="1"/>
</dbReference>